<feature type="signal peptide" evidence="1">
    <location>
        <begin position="1"/>
        <end position="20"/>
    </location>
</feature>
<protein>
    <recommendedName>
        <fullName evidence="4">Secreted protein</fullName>
    </recommendedName>
</protein>
<evidence type="ECO:0008006" key="4">
    <source>
        <dbReference type="Google" id="ProtNLM"/>
    </source>
</evidence>
<keyword evidence="3" id="KW-1185">Reference proteome</keyword>
<feature type="chain" id="PRO_5020521658" description="Secreted protein" evidence="1">
    <location>
        <begin position="21"/>
        <end position="89"/>
    </location>
</feature>
<evidence type="ECO:0000256" key="1">
    <source>
        <dbReference type="SAM" id="SignalP"/>
    </source>
</evidence>
<gene>
    <name evidence="2" type="ORF">SEVIR_3G091550v2</name>
</gene>
<sequence>MIYIFQILQTVIFVLHFSMASRRDHRSCTVARRNQREVRTRTVYMTPHELGIYIQVDIGVCKLKLTRTIMCHACVCVSCFNLCLDRHAD</sequence>
<evidence type="ECO:0000313" key="3">
    <source>
        <dbReference type="Proteomes" id="UP000298652"/>
    </source>
</evidence>
<dbReference type="Gramene" id="TKW25058">
    <property type="protein sequence ID" value="TKW25058"/>
    <property type="gene ID" value="SEVIR_3G091550v2"/>
</dbReference>
<name>A0A4U6V790_SETVI</name>
<proteinExistence type="predicted"/>
<evidence type="ECO:0000313" key="2">
    <source>
        <dbReference type="EMBL" id="TKW25058.1"/>
    </source>
</evidence>
<accession>A0A4U6V790</accession>
<dbReference type="AlphaFoldDB" id="A0A4U6V790"/>
<organism evidence="2 3">
    <name type="scientific">Setaria viridis</name>
    <name type="common">Green bristlegrass</name>
    <name type="synonym">Setaria italica subsp. viridis</name>
    <dbReference type="NCBI Taxonomy" id="4556"/>
    <lineage>
        <taxon>Eukaryota</taxon>
        <taxon>Viridiplantae</taxon>
        <taxon>Streptophyta</taxon>
        <taxon>Embryophyta</taxon>
        <taxon>Tracheophyta</taxon>
        <taxon>Spermatophyta</taxon>
        <taxon>Magnoliopsida</taxon>
        <taxon>Liliopsida</taxon>
        <taxon>Poales</taxon>
        <taxon>Poaceae</taxon>
        <taxon>PACMAD clade</taxon>
        <taxon>Panicoideae</taxon>
        <taxon>Panicodae</taxon>
        <taxon>Paniceae</taxon>
        <taxon>Cenchrinae</taxon>
        <taxon>Setaria</taxon>
    </lineage>
</organism>
<dbReference type="EMBL" id="CM016554">
    <property type="protein sequence ID" value="TKW25058.1"/>
    <property type="molecule type" value="Genomic_DNA"/>
</dbReference>
<reference evidence="2" key="1">
    <citation type="submission" date="2019-03" db="EMBL/GenBank/DDBJ databases">
        <title>WGS assembly of Setaria viridis.</title>
        <authorList>
            <person name="Huang P."/>
            <person name="Jenkins J."/>
            <person name="Grimwood J."/>
            <person name="Barry K."/>
            <person name="Healey A."/>
            <person name="Mamidi S."/>
            <person name="Sreedasyam A."/>
            <person name="Shu S."/>
            <person name="Feldman M."/>
            <person name="Wu J."/>
            <person name="Yu Y."/>
            <person name="Chen C."/>
            <person name="Johnson J."/>
            <person name="Rokhsar D."/>
            <person name="Baxter I."/>
            <person name="Schmutz J."/>
            <person name="Brutnell T."/>
            <person name="Kellogg E."/>
        </authorList>
    </citation>
    <scope>NUCLEOTIDE SEQUENCE [LARGE SCALE GENOMIC DNA]</scope>
</reference>
<keyword evidence="1" id="KW-0732">Signal</keyword>
<dbReference type="Proteomes" id="UP000298652">
    <property type="component" value="Chromosome 3"/>
</dbReference>